<evidence type="ECO:0000256" key="1">
    <source>
        <dbReference type="SAM" id="MobiDB-lite"/>
    </source>
</evidence>
<feature type="non-terminal residue" evidence="2">
    <location>
        <position position="136"/>
    </location>
</feature>
<organism evidence="2 3">
    <name type="scientific">Elachura formosa</name>
    <name type="common">spotted wren-babbler</name>
    <dbReference type="NCBI Taxonomy" id="1463973"/>
    <lineage>
        <taxon>Eukaryota</taxon>
        <taxon>Metazoa</taxon>
        <taxon>Chordata</taxon>
        <taxon>Craniata</taxon>
        <taxon>Vertebrata</taxon>
        <taxon>Euteleostomi</taxon>
        <taxon>Archelosauria</taxon>
        <taxon>Archosauria</taxon>
        <taxon>Dinosauria</taxon>
        <taxon>Saurischia</taxon>
        <taxon>Theropoda</taxon>
        <taxon>Coelurosauria</taxon>
        <taxon>Aves</taxon>
        <taxon>Neognathae</taxon>
        <taxon>Neoaves</taxon>
        <taxon>Telluraves</taxon>
        <taxon>Australaves</taxon>
        <taxon>Passeriformes</taxon>
        <taxon>Elachuridae</taxon>
        <taxon>Elachura</taxon>
    </lineage>
</organism>
<dbReference type="InterPro" id="IPR052586">
    <property type="entry name" value="ASCC2"/>
</dbReference>
<dbReference type="EMBL" id="WBNG01000983">
    <property type="protein sequence ID" value="NXD29397.1"/>
    <property type="molecule type" value="Genomic_DNA"/>
</dbReference>
<feature type="compositionally biased region" description="Acidic residues" evidence="1">
    <location>
        <begin position="107"/>
        <end position="116"/>
    </location>
</feature>
<feature type="region of interest" description="Disordered" evidence="1">
    <location>
        <begin position="101"/>
        <end position="136"/>
    </location>
</feature>
<feature type="non-terminal residue" evidence="2">
    <location>
        <position position="1"/>
    </location>
</feature>
<dbReference type="GO" id="GO:0043130">
    <property type="term" value="F:ubiquitin binding"/>
    <property type="evidence" value="ECO:0007669"/>
    <property type="project" value="TreeGrafter"/>
</dbReference>
<dbReference type="GO" id="GO:0006355">
    <property type="term" value="P:regulation of DNA-templated transcription"/>
    <property type="evidence" value="ECO:0007669"/>
    <property type="project" value="TreeGrafter"/>
</dbReference>
<sequence length="136" mass="15775">EQVINNILEDKLVPYLNKLDRRMQRCREGLPVALGMRLALLHIPLTVEKAAPRVGFDPCPFLPGRKEKDTTRSLVNDKQLVREQRQRYSQYSVVLEELPLQPGHYEDYEDEYDDTYDGNQVGANDADSDDELISRR</sequence>
<dbReference type="AlphaFoldDB" id="A0A851UHJ7"/>
<evidence type="ECO:0000313" key="3">
    <source>
        <dbReference type="Proteomes" id="UP000623542"/>
    </source>
</evidence>
<evidence type="ECO:0000313" key="2">
    <source>
        <dbReference type="EMBL" id="NXD29397.1"/>
    </source>
</evidence>
<name>A0A851UHJ7_9PASS</name>
<comment type="caution">
    <text evidence="2">The sequence shown here is derived from an EMBL/GenBank/DDBJ whole genome shotgun (WGS) entry which is preliminary data.</text>
</comment>
<protein>
    <submittedName>
        <fullName evidence="2">ASCC2 protein</fullName>
    </submittedName>
</protein>
<feature type="compositionally biased region" description="Acidic residues" evidence="1">
    <location>
        <begin position="126"/>
        <end position="136"/>
    </location>
</feature>
<proteinExistence type="predicted"/>
<keyword evidence="3" id="KW-1185">Reference proteome</keyword>
<dbReference type="PANTHER" id="PTHR21494:SF0">
    <property type="entry name" value="ACTIVATING SIGNAL COINTEGRATOR 1 COMPLEX SUBUNIT 2"/>
    <property type="match status" value="1"/>
</dbReference>
<reference evidence="2" key="1">
    <citation type="submission" date="2019-09" db="EMBL/GenBank/DDBJ databases">
        <title>Bird 10,000 Genomes (B10K) Project - Family phase.</title>
        <authorList>
            <person name="Zhang G."/>
        </authorList>
    </citation>
    <scope>NUCLEOTIDE SEQUENCE</scope>
    <source>
        <strain evidence="2">B10K-IZCAS-20218</strain>
        <tissue evidence="2">Blood</tissue>
    </source>
</reference>
<gene>
    <name evidence="2" type="primary">Ascc2_0</name>
    <name evidence="2" type="ORF">ELAFOR_R01040</name>
</gene>
<dbReference type="PANTHER" id="PTHR21494">
    <property type="entry name" value="ACTIVATING SIGNAL COINTEGRATOR 1 COMPLEX SUBUNIT 2 ASC-1 COMPLEX SUBUNIT P100"/>
    <property type="match status" value="1"/>
</dbReference>
<dbReference type="OrthoDB" id="5577209at2759"/>
<dbReference type="Proteomes" id="UP000623542">
    <property type="component" value="Unassembled WGS sequence"/>
</dbReference>
<accession>A0A851UHJ7</accession>